<dbReference type="EMBL" id="BAAAGS010000160">
    <property type="protein sequence ID" value="GAA0567657.1"/>
    <property type="molecule type" value="Genomic_DNA"/>
</dbReference>
<evidence type="ECO:0000313" key="2">
    <source>
        <dbReference type="Proteomes" id="UP001500729"/>
    </source>
</evidence>
<accession>A0ABP3PI43</accession>
<evidence type="ECO:0008006" key="3">
    <source>
        <dbReference type="Google" id="ProtNLM"/>
    </source>
</evidence>
<name>A0ABP3PI43_SACER</name>
<keyword evidence="2" id="KW-1185">Reference proteome</keyword>
<proteinExistence type="predicted"/>
<sequence length="126" mass="13721">MYIFDGGTIVPGAAGTMTDELDEVLLHLGDRLSDEATNDISAHLDEGRELYAAETMASTAVANHLTLSATDRARLRQVIEAHGGNRKHIDMLDSRDIGADATVRMGTLRFRGHLTAAWSPRTGYVR</sequence>
<protein>
    <recommendedName>
        <fullName evidence="3">DUF222 domain-containing protein</fullName>
    </recommendedName>
</protein>
<reference evidence="2" key="1">
    <citation type="journal article" date="2019" name="Int. J. Syst. Evol. Microbiol.">
        <title>The Global Catalogue of Microorganisms (GCM) 10K type strain sequencing project: providing services to taxonomists for standard genome sequencing and annotation.</title>
        <authorList>
            <consortium name="The Broad Institute Genomics Platform"/>
            <consortium name="The Broad Institute Genome Sequencing Center for Infectious Disease"/>
            <person name="Wu L."/>
            <person name="Ma J."/>
        </authorList>
    </citation>
    <scope>NUCLEOTIDE SEQUENCE [LARGE SCALE GENOMIC DNA]</scope>
    <source>
        <strain evidence="2">JCM 10303</strain>
    </source>
</reference>
<comment type="caution">
    <text evidence="1">The sequence shown here is derived from an EMBL/GenBank/DDBJ whole genome shotgun (WGS) entry which is preliminary data.</text>
</comment>
<organism evidence="1 2">
    <name type="scientific">Saccharopolyspora erythraea</name>
    <name type="common">Streptomyces erythraeus</name>
    <dbReference type="NCBI Taxonomy" id="1836"/>
    <lineage>
        <taxon>Bacteria</taxon>
        <taxon>Bacillati</taxon>
        <taxon>Actinomycetota</taxon>
        <taxon>Actinomycetes</taxon>
        <taxon>Pseudonocardiales</taxon>
        <taxon>Pseudonocardiaceae</taxon>
        <taxon>Saccharopolyspora</taxon>
    </lineage>
</organism>
<gene>
    <name evidence="1" type="ORF">GCM10009533_72390</name>
</gene>
<evidence type="ECO:0000313" key="1">
    <source>
        <dbReference type="EMBL" id="GAA0567657.1"/>
    </source>
</evidence>
<dbReference type="Proteomes" id="UP001500729">
    <property type="component" value="Unassembled WGS sequence"/>
</dbReference>